<dbReference type="Proteomes" id="UP000608662">
    <property type="component" value="Unassembled WGS sequence"/>
</dbReference>
<name>A0A847UGR1_9EURY</name>
<dbReference type="GO" id="GO:0003677">
    <property type="term" value="F:DNA binding"/>
    <property type="evidence" value="ECO:0007669"/>
    <property type="project" value="InterPro"/>
</dbReference>
<keyword evidence="3" id="KW-0255">Endonuclease</keyword>
<organism evidence="3 4">
    <name type="scientific">Halomicrobium mukohataei</name>
    <dbReference type="NCBI Taxonomy" id="57705"/>
    <lineage>
        <taxon>Archaea</taxon>
        <taxon>Methanobacteriati</taxon>
        <taxon>Methanobacteriota</taxon>
        <taxon>Stenosarchaea group</taxon>
        <taxon>Halobacteria</taxon>
        <taxon>Halobacteriales</taxon>
        <taxon>Haloarculaceae</taxon>
        <taxon>Halomicrobium</taxon>
    </lineage>
</organism>
<dbReference type="SUPFAM" id="SSF52980">
    <property type="entry name" value="Restriction endonuclease-like"/>
    <property type="match status" value="1"/>
</dbReference>
<feature type="region of interest" description="Disordered" evidence="1">
    <location>
        <begin position="168"/>
        <end position="199"/>
    </location>
</feature>
<dbReference type="GO" id="GO:0004519">
    <property type="term" value="F:endonuclease activity"/>
    <property type="evidence" value="ECO:0007669"/>
    <property type="project" value="UniProtKB-KW"/>
</dbReference>
<accession>A0A847UGR1</accession>
<dbReference type="GO" id="GO:0009307">
    <property type="term" value="P:DNA restriction-modification system"/>
    <property type="evidence" value="ECO:0007669"/>
    <property type="project" value="InterPro"/>
</dbReference>
<protein>
    <submittedName>
        <fullName evidence="3">Restriction endonuclease</fullName>
    </submittedName>
</protein>
<feature type="compositionally biased region" description="Acidic residues" evidence="1">
    <location>
        <begin position="181"/>
        <end position="195"/>
    </location>
</feature>
<evidence type="ECO:0000313" key="3">
    <source>
        <dbReference type="EMBL" id="NLV10684.1"/>
    </source>
</evidence>
<dbReference type="InterPro" id="IPR007560">
    <property type="entry name" value="Restrct_endonuc_IV_Mrr"/>
</dbReference>
<comment type="caution">
    <text evidence="3">The sequence shown here is derived from an EMBL/GenBank/DDBJ whole genome shotgun (WGS) entry which is preliminary data.</text>
</comment>
<dbReference type="Pfam" id="PF04471">
    <property type="entry name" value="Mrr_cat"/>
    <property type="match status" value="1"/>
</dbReference>
<evidence type="ECO:0000259" key="2">
    <source>
        <dbReference type="Pfam" id="PF04471"/>
    </source>
</evidence>
<sequence>MTGIVIFTAGREDAYQDYCRSVQEGYEPEELADFLPEDFTARASDDEPVRVWGTSVADKWRKVSRGDIVLVYRDGGFIAQARVLSKRDDLALAEHLYDLDGNPWDLDNPWQYLTFFTDFEEIDVDVAPFNELVGYESGYRPQGFTRVADDRIERVEAEHESVETAINELTDSGSRVHHVDDDPDDDEEDDTEESTADFGDRLVAASKNGDAYDEFEQLVAEAFSRLGFEAQWIEGGDDTDVQLTSPVEAIVEVKARGNGQLQSPDASRIRGHQESRGADHAVVVAPGFTPAAIDDANRDGLVLVSADKLRGLVERYEQVGLRPEFVADVLFEPGAFLDDRMDEIDEAITERRQAADELVSVMEALERGDGAYTAGELRHVLTGMLDGGVPDEDRIRSSLVLLAHPSLGIVETEEDGYRLSTTAEQGVEILEKFGVLVGD</sequence>
<dbReference type="EMBL" id="WOYG01000001">
    <property type="protein sequence ID" value="NLV10684.1"/>
    <property type="molecule type" value="Genomic_DNA"/>
</dbReference>
<reference evidence="3" key="1">
    <citation type="submission" date="2019-12" db="EMBL/GenBank/DDBJ databases">
        <title>Whole-genome sequence of Halomicrobium mukohataei pws1.</title>
        <authorList>
            <person name="Verma D.K."/>
            <person name="Gopal K."/>
            <person name="Prasad E.S."/>
        </authorList>
    </citation>
    <scope>NUCLEOTIDE SEQUENCE</scope>
    <source>
        <strain evidence="3">Pws1</strain>
    </source>
</reference>
<proteinExistence type="predicted"/>
<evidence type="ECO:0000256" key="1">
    <source>
        <dbReference type="SAM" id="MobiDB-lite"/>
    </source>
</evidence>
<evidence type="ECO:0000313" key="4">
    <source>
        <dbReference type="Proteomes" id="UP000608662"/>
    </source>
</evidence>
<dbReference type="OrthoDB" id="258197at2157"/>
<dbReference type="InterPro" id="IPR011335">
    <property type="entry name" value="Restrct_endonuc-II-like"/>
</dbReference>
<gene>
    <name evidence="3" type="ORF">GOC74_12190</name>
</gene>
<keyword evidence="3" id="KW-0378">Hydrolase</keyword>
<keyword evidence="3" id="KW-0540">Nuclease</keyword>
<dbReference type="AlphaFoldDB" id="A0A847UGR1"/>
<dbReference type="RefSeq" id="WP_170094355.1">
    <property type="nucleotide sequence ID" value="NZ_WOYG01000001.1"/>
</dbReference>
<feature type="domain" description="Restriction endonuclease type IV Mrr" evidence="2">
    <location>
        <begin position="213"/>
        <end position="312"/>
    </location>
</feature>